<feature type="chain" id="PRO_5037640964" evidence="1">
    <location>
        <begin position="21"/>
        <end position="446"/>
    </location>
</feature>
<dbReference type="Gene3D" id="3.10.28.20">
    <property type="entry name" value="Acetamidase/Formamidase-like domains"/>
    <property type="match status" value="1"/>
</dbReference>
<proteinExistence type="predicted"/>
<evidence type="ECO:0000256" key="1">
    <source>
        <dbReference type="SAM" id="SignalP"/>
    </source>
</evidence>
<evidence type="ECO:0000313" key="2">
    <source>
        <dbReference type="EMBL" id="HJF91471.1"/>
    </source>
</evidence>
<name>A0A921HV58_9BACT</name>
<comment type="caution">
    <text evidence="2">The sequence shown here is derived from an EMBL/GenBank/DDBJ whole genome shotgun (WGS) entry which is preliminary data.</text>
</comment>
<organism evidence="2 3">
    <name type="scientific">Mediterranea massiliensis</name>
    <dbReference type="NCBI Taxonomy" id="1841865"/>
    <lineage>
        <taxon>Bacteria</taxon>
        <taxon>Pseudomonadati</taxon>
        <taxon>Bacteroidota</taxon>
        <taxon>Bacteroidia</taxon>
        <taxon>Bacteroidales</taxon>
        <taxon>Bacteroidaceae</taxon>
        <taxon>Mediterranea</taxon>
    </lineage>
</organism>
<protein>
    <submittedName>
        <fullName evidence="2">LPP20 family lipoprotein</fullName>
    </submittedName>
</protein>
<dbReference type="OrthoDB" id="979116at2"/>
<keyword evidence="1" id="KW-0732">Signal</keyword>
<dbReference type="AlphaFoldDB" id="A0A921HV58"/>
<evidence type="ECO:0000313" key="3">
    <source>
        <dbReference type="Proteomes" id="UP000717835"/>
    </source>
</evidence>
<gene>
    <name evidence="2" type="ORF">K8W02_03665</name>
</gene>
<accession>A0A921HV58</accession>
<keyword evidence="2" id="KW-0449">Lipoprotein</keyword>
<dbReference type="Proteomes" id="UP000717835">
    <property type="component" value="Unassembled WGS sequence"/>
</dbReference>
<reference evidence="2" key="1">
    <citation type="journal article" date="2021" name="PeerJ">
        <title>Extensive microbial diversity within the chicken gut microbiome revealed by metagenomics and culture.</title>
        <authorList>
            <person name="Gilroy R."/>
            <person name="Ravi A."/>
            <person name="Getino M."/>
            <person name="Pursley I."/>
            <person name="Horton D.L."/>
            <person name="Alikhan N.F."/>
            <person name="Baker D."/>
            <person name="Gharbi K."/>
            <person name="Hall N."/>
            <person name="Watson M."/>
            <person name="Adriaenssens E.M."/>
            <person name="Foster-Nyarko E."/>
            <person name="Jarju S."/>
            <person name="Secka A."/>
            <person name="Antonio M."/>
            <person name="Oren A."/>
            <person name="Chaudhuri R.R."/>
            <person name="La Ragione R."/>
            <person name="Hildebrand F."/>
            <person name="Pallen M.J."/>
        </authorList>
    </citation>
    <scope>NUCLEOTIDE SEQUENCE</scope>
    <source>
        <strain evidence="2">CHK55-1828</strain>
    </source>
</reference>
<dbReference type="RefSeq" id="WP_022020944.1">
    <property type="nucleotide sequence ID" value="NZ_DYVX01000031.1"/>
</dbReference>
<feature type="signal peptide" evidence="1">
    <location>
        <begin position="1"/>
        <end position="20"/>
    </location>
</feature>
<reference evidence="2" key="2">
    <citation type="submission" date="2021-09" db="EMBL/GenBank/DDBJ databases">
        <authorList>
            <person name="Gilroy R."/>
        </authorList>
    </citation>
    <scope>NUCLEOTIDE SEQUENCE</scope>
    <source>
        <strain evidence="2">CHK55-1828</strain>
    </source>
</reference>
<sequence>MRKLIIALNLWLLGSLALLAQQPAWVAAHPTDDNAYIGIGFAALKEPDYIQKATQNALNDIALQIATRIESNSFMHTVDIDGKSRELFEDKIKSSVVSYLEGQKLMDSYQDDRNYYVYYSLDKAAYEQCIQKHKRTAINTGLDYYNKAQQALDANSLVTAVQLLGKGLDAVSPWLFMDLSTTVDGNRFDVPAELYNAYIQVFDGLTITTNQLNIEGEAFKPIKTPIAGCLSKNGAVVQNVKLKAEFVVGSGQITPPVATDYNGTSEFYVTNITSKASVQEIHISIDDSFIADLPVSYRQLIKNQSWPSAKITITLAPQQVTAYLNVSNSDLSSCEKQITAILANQHFTMTEDPDNATLFIDLSTSLELGGVVAGDLYDLNECLCGLVLKIYDNQSTTLLLNYVVDRLRVLAPVNKSPEQTEMMCVRELMKRVKRELPKQIKNLVLN</sequence>
<dbReference type="EMBL" id="DYVX01000031">
    <property type="protein sequence ID" value="HJF91471.1"/>
    <property type="molecule type" value="Genomic_DNA"/>
</dbReference>